<dbReference type="PANTHER" id="PTHR23080">
    <property type="entry name" value="THAP DOMAIN PROTEIN"/>
    <property type="match status" value="1"/>
</dbReference>
<dbReference type="Pfam" id="PF00059">
    <property type="entry name" value="Lectin_C"/>
    <property type="match status" value="1"/>
</dbReference>
<keyword evidence="7" id="KW-1185">Reference proteome</keyword>
<keyword evidence="4" id="KW-0175">Coiled coil</keyword>
<dbReference type="CDD" id="cd00037">
    <property type="entry name" value="CLECT"/>
    <property type="match status" value="1"/>
</dbReference>
<dbReference type="InterPro" id="IPR016186">
    <property type="entry name" value="C-type_lectin-like/link_sf"/>
</dbReference>
<dbReference type="Pfam" id="PF13613">
    <property type="entry name" value="HTH_Tnp_4"/>
    <property type="match status" value="1"/>
</dbReference>
<protein>
    <recommendedName>
        <fullName evidence="5">C-type lectin domain-containing protein</fullName>
    </recommendedName>
</protein>
<feature type="domain" description="C-type lectin" evidence="5">
    <location>
        <begin position="1"/>
        <end position="96"/>
    </location>
</feature>
<dbReference type="AlphaFoldDB" id="A0A8B6CV80"/>
<dbReference type="SUPFAM" id="SSF56436">
    <property type="entry name" value="C-type lectin-like"/>
    <property type="match status" value="1"/>
</dbReference>
<comment type="caution">
    <text evidence="6">The sequence shown here is derived from an EMBL/GenBank/DDBJ whole genome shotgun (WGS) entry which is preliminary data.</text>
</comment>
<evidence type="ECO:0000256" key="3">
    <source>
        <dbReference type="ARBA" id="ARBA00023157"/>
    </source>
</evidence>
<dbReference type="GO" id="GO:0046872">
    <property type="term" value="F:metal ion binding"/>
    <property type="evidence" value="ECO:0007669"/>
    <property type="project" value="UniProtKB-KW"/>
</dbReference>
<reference evidence="6" key="1">
    <citation type="submission" date="2018-11" db="EMBL/GenBank/DDBJ databases">
        <authorList>
            <person name="Alioto T."/>
            <person name="Alioto T."/>
        </authorList>
    </citation>
    <scope>NUCLEOTIDE SEQUENCE</scope>
</reference>
<dbReference type="OrthoDB" id="6087056at2759"/>
<dbReference type="InterPro" id="IPR016187">
    <property type="entry name" value="CTDL_fold"/>
</dbReference>
<name>A0A8B6CV80_MYTGA</name>
<organism evidence="6 7">
    <name type="scientific">Mytilus galloprovincialis</name>
    <name type="common">Mediterranean mussel</name>
    <dbReference type="NCBI Taxonomy" id="29158"/>
    <lineage>
        <taxon>Eukaryota</taxon>
        <taxon>Metazoa</taxon>
        <taxon>Spiralia</taxon>
        <taxon>Lophotrochozoa</taxon>
        <taxon>Mollusca</taxon>
        <taxon>Bivalvia</taxon>
        <taxon>Autobranchia</taxon>
        <taxon>Pteriomorphia</taxon>
        <taxon>Mytilida</taxon>
        <taxon>Mytiloidea</taxon>
        <taxon>Mytilidae</taxon>
        <taxon>Mytilinae</taxon>
        <taxon>Mytilus</taxon>
    </lineage>
</organism>
<dbReference type="PROSITE" id="PS50041">
    <property type="entry name" value="C_TYPE_LECTIN_2"/>
    <property type="match status" value="1"/>
</dbReference>
<evidence type="ECO:0000313" key="6">
    <source>
        <dbReference type="EMBL" id="VDI09331.1"/>
    </source>
</evidence>
<dbReference type="EMBL" id="UYJE01002280">
    <property type="protein sequence ID" value="VDI09331.1"/>
    <property type="molecule type" value="Genomic_DNA"/>
</dbReference>
<dbReference type="Pfam" id="PF13359">
    <property type="entry name" value="DDE_Tnp_4"/>
    <property type="match status" value="1"/>
</dbReference>
<keyword evidence="2" id="KW-0479">Metal-binding</keyword>
<dbReference type="InterPro" id="IPR001304">
    <property type="entry name" value="C-type_lectin-like"/>
</dbReference>
<proteinExistence type="predicted"/>
<dbReference type="PANTHER" id="PTHR23080:SF133">
    <property type="entry name" value="SI:CH211-262I1.5-RELATED"/>
    <property type="match status" value="1"/>
</dbReference>
<evidence type="ECO:0000259" key="5">
    <source>
        <dbReference type="PROSITE" id="PS50041"/>
    </source>
</evidence>
<accession>A0A8B6CV80</accession>
<evidence type="ECO:0000256" key="1">
    <source>
        <dbReference type="ARBA" id="ARBA00001968"/>
    </source>
</evidence>
<dbReference type="PROSITE" id="PS00615">
    <property type="entry name" value="C_TYPE_LECTIN_1"/>
    <property type="match status" value="1"/>
</dbReference>
<keyword evidence="3" id="KW-1015">Disulfide bond</keyword>
<evidence type="ECO:0000256" key="2">
    <source>
        <dbReference type="ARBA" id="ARBA00022723"/>
    </source>
</evidence>
<dbReference type="Proteomes" id="UP000596742">
    <property type="component" value="Unassembled WGS sequence"/>
</dbReference>
<dbReference type="InterPro" id="IPR027806">
    <property type="entry name" value="HARBI1_dom"/>
</dbReference>
<evidence type="ECO:0000313" key="7">
    <source>
        <dbReference type="Proteomes" id="UP000596742"/>
    </source>
</evidence>
<dbReference type="Gene3D" id="3.10.100.10">
    <property type="entry name" value="Mannose-Binding Protein A, subunit A"/>
    <property type="match status" value="1"/>
</dbReference>
<feature type="coiled-coil region" evidence="4">
    <location>
        <begin position="198"/>
        <end position="225"/>
    </location>
</feature>
<dbReference type="InterPro" id="IPR027805">
    <property type="entry name" value="Transposase_HTH_dom"/>
</dbReference>
<comment type="cofactor">
    <cofactor evidence="1">
        <name>a divalent metal cation</name>
        <dbReference type="ChEBI" id="CHEBI:60240"/>
    </cofactor>
</comment>
<dbReference type="InterPro" id="IPR018378">
    <property type="entry name" value="C-type_lectin_CS"/>
</dbReference>
<sequence length="534" mass="60366">MLAEVTSRSEMIFLSTNAKKDGKTFWLGGSDRATEGVWIWTTSGQGFTVTDWHTYAPTLHEPLNTNGNEDCLTIHKELDFEWNDDTCSNRYRFICQKPISDATRVCSSHFLTTEIQKTLTGKRKLTQGAVPSLFAWSISATPKRPGPRRRLVENFDDNIAKAPKLSCTSTSPDAENQILGEKIVTPFVSNDHDYVVQTLSTEEKLQAALKEVELLQNQVTTLSSNTFCLNRFSTDNSLINFYTGFINYETLKSVFTALQPTATTMVRWSQMQRHVNKENVNENAFHCETLLLIDQFFLFLCRVRQGLSEQDLAVRFNISQSSVSRILITWANYLYCMLGSLPLWSSRAAIDESMPQSFKDTYPKTRVILDCTEIRVQTPSSKVLNSETYSSYKSHTTFKSLVGITPNGAISFVSSLYTGSISDKAITEKSGILDLLEPGDEVMADKGFLINDLLKTKQASLVIPPFLGQKGKFSKDEVEKTHEIARLRIHVERAIRRIKEYHLFDKVIPLNMASSINQIWTVCAILTNFRGPLF</sequence>
<gene>
    <name evidence="6" type="ORF">MGAL_10B088833</name>
</gene>
<evidence type="ECO:0000256" key="4">
    <source>
        <dbReference type="SAM" id="Coils"/>
    </source>
</evidence>